<protein>
    <recommendedName>
        <fullName evidence="1">diguanylate cyclase</fullName>
        <ecNumber evidence="1">2.7.7.65</ecNumber>
    </recommendedName>
</protein>
<feature type="domain" description="PAC" evidence="3">
    <location>
        <begin position="320"/>
        <end position="371"/>
    </location>
</feature>
<dbReference type="NCBIfam" id="TIGR00254">
    <property type="entry name" value="GGDEF"/>
    <property type="match status" value="1"/>
</dbReference>
<dbReference type="Pfam" id="PF08447">
    <property type="entry name" value="PAS_3"/>
    <property type="match status" value="1"/>
</dbReference>
<feature type="domain" description="GGDEF" evidence="4">
    <location>
        <begin position="415"/>
        <end position="548"/>
    </location>
</feature>
<dbReference type="PROSITE" id="PS50113">
    <property type="entry name" value="PAC"/>
    <property type="match status" value="1"/>
</dbReference>
<dbReference type="Proteomes" id="UP000292627">
    <property type="component" value="Unassembled WGS sequence"/>
</dbReference>
<dbReference type="Gene3D" id="2.10.70.100">
    <property type="match status" value="1"/>
</dbReference>
<gene>
    <name evidence="5" type="ORF">EA660_10175</name>
</gene>
<dbReference type="InterPro" id="IPR013655">
    <property type="entry name" value="PAS_fold_3"/>
</dbReference>
<sequence length="554" mass="60259">MASLHGLACVTDRAGRLLQVGQDLRRLTVADEAEMPTSLLDLVAVQGRPGLRDALDALASDAAPQALELPLRTPAGLRWCAFEVSAQPALDGGAPTLLWQGTDIHRYKQRIAELEQLTTAQSRMLDVSQDCIKIISLDGRLLHMNRAGCQALGVAADSGFGMPWLPLLPQDVHRPGARALERVREGHADRFTGRSEVEGGAPEYWDNLLTPMLDEAQQPTAILCISRNVTGERLALEAARDSEARLVVAARVGGLGIWDYNVSEDHFECDETWCRIMGLPPGQAVSTLEEFRRLIHPDDRERATQVETLAAEMLTGAKQYSTAYRIVRPDGEVRWIRSAARMETRGGAAPRAVGFAVDVTDAMRGEHALRDANRRLRHERDVLSREAQEDALTGVANRRGMDRQLDDLLAGAGGAPVCVGMIDLDDFKAFNDLHGHLEGDRALRQVAQALGDAVRPTDLVARYGGEEFVFVLAGTENPEPFLRRVFERVHALGIAHAGTQAGILTISCGCVVCHDAAPDQVETILAASDAALYEAKRLGRDQYVIVRQAPAPGG</sequence>
<dbReference type="InterPro" id="IPR000014">
    <property type="entry name" value="PAS"/>
</dbReference>
<comment type="caution">
    <text evidence="5">The sequence shown here is derived from an EMBL/GenBank/DDBJ whole genome shotgun (WGS) entry which is preliminary data.</text>
</comment>
<dbReference type="SMART" id="SM00267">
    <property type="entry name" value="GGDEF"/>
    <property type="match status" value="1"/>
</dbReference>
<dbReference type="InterPro" id="IPR043128">
    <property type="entry name" value="Rev_trsase/Diguanyl_cyclase"/>
</dbReference>
<dbReference type="RefSeq" id="WP_130551408.1">
    <property type="nucleotide sequence ID" value="NZ_SHMC01000003.1"/>
</dbReference>
<evidence type="ECO:0000313" key="6">
    <source>
        <dbReference type="Proteomes" id="UP000292627"/>
    </source>
</evidence>
<evidence type="ECO:0000313" key="5">
    <source>
        <dbReference type="EMBL" id="TAA25790.1"/>
    </source>
</evidence>
<dbReference type="InterPro" id="IPR000160">
    <property type="entry name" value="GGDEF_dom"/>
</dbReference>
<dbReference type="SUPFAM" id="SSF55073">
    <property type="entry name" value="Nucleotide cyclase"/>
    <property type="match status" value="1"/>
</dbReference>
<dbReference type="InterPro" id="IPR000700">
    <property type="entry name" value="PAS-assoc_C"/>
</dbReference>
<proteinExistence type="predicted"/>
<dbReference type="EC" id="2.7.7.65" evidence="1"/>
<evidence type="ECO:0000256" key="2">
    <source>
        <dbReference type="ARBA" id="ARBA00034247"/>
    </source>
</evidence>
<evidence type="ECO:0000259" key="4">
    <source>
        <dbReference type="PROSITE" id="PS50887"/>
    </source>
</evidence>
<dbReference type="Pfam" id="PF08448">
    <property type="entry name" value="PAS_4"/>
    <property type="match status" value="1"/>
</dbReference>
<evidence type="ECO:0000256" key="1">
    <source>
        <dbReference type="ARBA" id="ARBA00012528"/>
    </source>
</evidence>
<dbReference type="EMBL" id="SHMC01000003">
    <property type="protein sequence ID" value="TAA25790.1"/>
    <property type="molecule type" value="Genomic_DNA"/>
</dbReference>
<comment type="catalytic activity">
    <reaction evidence="2">
        <text>2 GTP = 3',3'-c-di-GMP + 2 diphosphate</text>
        <dbReference type="Rhea" id="RHEA:24898"/>
        <dbReference type="ChEBI" id="CHEBI:33019"/>
        <dbReference type="ChEBI" id="CHEBI:37565"/>
        <dbReference type="ChEBI" id="CHEBI:58805"/>
        <dbReference type="EC" id="2.7.7.65"/>
    </reaction>
</comment>
<dbReference type="InterPro" id="IPR050469">
    <property type="entry name" value="Diguanylate_Cyclase"/>
</dbReference>
<evidence type="ECO:0000259" key="3">
    <source>
        <dbReference type="PROSITE" id="PS50113"/>
    </source>
</evidence>
<accession>A0A4Q8LBF4</accession>
<dbReference type="CDD" id="cd00130">
    <property type="entry name" value="PAS"/>
    <property type="match status" value="1"/>
</dbReference>
<name>A0A4Q8LBF4_9GAMM</name>
<dbReference type="InterPro" id="IPR029787">
    <property type="entry name" value="Nucleotide_cyclase"/>
</dbReference>
<dbReference type="AlphaFoldDB" id="A0A4Q8LBF4"/>
<dbReference type="PROSITE" id="PS50887">
    <property type="entry name" value="GGDEF"/>
    <property type="match status" value="1"/>
</dbReference>
<organism evidence="5 6">
    <name type="scientific">Pseudoxanthomonas winnipegensis</name>
    <dbReference type="NCBI Taxonomy" id="2480810"/>
    <lineage>
        <taxon>Bacteria</taxon>
        <taxon>Pseudomonadati</taxon>
        <taxon>Pseudomonadota</taxon>
        <taxon>Gammaproteobacteria</taxon>
        <taxon>Lysobacterales</taxon>
        <taxon>Lysobacteraceae</taxon>
        <taxon>Pseudoxanthomonas</taxon>
    </lineage>
</organism>
<dbReference type="SMART" id="SM00091">
    <property type="entry name" value="PAS"/>
    <property type="match status" value="2"/>
</dbReference>
<dbReference type="Pfam" id="PF00990">
    <property type="entry name" value="GGDEF"/>
    <property type="match status" value="1"/>
</dbReference>
<dbReference type="CDD" id="cd01949">
    <property type="entry name" value="GGDEF"/>
    <property type="match status" value="1"/>
</dbReference>
<dbReference type="SUPFAM" id="SSF55785">
    <property type="entry name" value="PYP-like sensor domain (PAS domain)"/>
    <property type="match status" value="2"/>
</dbReference>
<dbReference type="OrthoDB" id="9803824at2"/>
<dbReference type="Gene3D" id="3.30.450.20">
    <property type="entry name" value="PAS domain"/>
    <property type="match status" value="2"/>
</dbReference>
<dbReference type="PANTHER" id="PTHR45138">
    <property type="entry name" value="REGULATORY COMPONENTS OF SENSORY TRANSDUCTION SYSTEM"/>
    <property type="match status" value="1"/>
</dbReference>
<dbReference type="InterPro" id="IPR035965">
    <property type="entry name" value="PAS-like_dom_sf"/>
</dbReference>
<reference evidence="5 6" key="1">
    <citation type="submission" date="2019-02" db="EMBL/GenBank/DDBJ databases">
        <title>WGS of Pseudoxanthomonas species novum from clinical isolates.</title>
        <authorList>
            <person name="Bernier A.-M."/>
            <person name="Bernard K."/>
            <person name="Vachon A."/>
        </authorList>
    </citation>
    <scope>NUCLEOTIDE SEQUENCE [LARGE SCALE GENOMIC DNA]</scope>
    <source>
        <strain evidence="5 6">NML171200</strain>
    </source>
</reference>
<dbReference type="GO" id="GO:0052621">
    <property type="term" value="F:diguanylate cyclase activity"/>
    <property type="evidence" value="ECO:0007669"/>
    <property type="project" value="UniProtKB-EC"/>
</dbReference>
<dbReference type="PANTHER" id="PTHR45138:SF9">
    <property type="entry name" value="DIGUANYLATE CYCLASE DGCM-RELATED"/>
    <property type="match status" value="1"/>
</dbReference>
<dbReference type="InterPro" id="IPR013656">
    <property type="entry name" value="PAS_4"/>
</dbReference>
<dbReference type="Gene3D" id="3.30.70.270">
    <property type="match status" value="1"/>
</dbReference>